<evidence type="ECO:0000313" key="1">
    <source>
        <dbReference type="EMBL" id="KAJ9110884.1"/>
    </source>
</evidence>
<sequence length="181" mass="20434">MTSWIGWRSAAPNPQYEELVEKACSPLNLPYPESEDIALNLEICDLIRSKTVPAKPAMQSLKHRVASKNPRVQLSALGLTDICIKNGGDHFLQEIASKEFVDEMVGVIKSPTSNPQVREMALKLFQSWAVAFESKRELSLLPETYRDLKNQDALNDRDKLSATSEKYSFSPFDNSYSTYMD</sequence>
<name>A0ACC2WI60_9TREE</name>
<organism evidence="1 2">
    <name type="scientific">Naganishia cerealis</name>
    <dbReference type="NCBI Taxonomy" id="610337"/>
    <lineage>
        <taxon>Eukaryota</taxon>
        <taxon>Fungi</taxon>
        <taxon>Dikarya</taxon>
        <taxon>Basidiomycota</taxon>
        <taxon>Agaricomycotina</taxon>
        <taxon>Tremellomycetes</taxon>
        <taxon>Filobasidiales</taxon>
        <taxon>Filobasidiaceae</taxon>
        <taxon>Naganishia</taxon>
    </lineage>
</organism>
<accession>A0ACC2WI60</accession>
<proteinExistence type="predicted"/>
<keyword evidence="2" id="KW-1185">Reference proteome</keyword>
<dbReference type="EMBL" id="JASBWR010000010">
    <property type="protein sequence ID" value="KAJ9110884.1"/>
    <property type="molecule type" value="Genomic_DNA"/>
</dbReference>
<reference evidence="1" key="1">
    <citation type="submission" date="2023-04" db="EMBL/GenBank/DDBJ databases">
        <title>Draft Genome sequencing of Naganishia species isolated from polar environments using Oxford Nanopore Technology.</title>
        <authorList>
            <person name="Leo P."/>
            <person name="Venkateswaran K."/>
        </authorList>
    </citation>
    <scope>NUCLEOTIDE SEQUENCE</scope>
    <source>
        <strain evidence="1">MNA-CCFEE 5261</strain>
    </source>
</reference>
<evidence type="ECO:0000313" key="2">
    <source>
        <dbReference type="Proteomes" id="UP001241377"/>
    </source>
</evidence>
<comment type="caution">
    <text evidence="1">The sequence shown here is derived from an EMBL/GenBank/DDBJ whole genome shotgun (WGS) entry which is preliminary data.</text>
</comment>
<dbReference type="Proteomes" id="UP001241377">
    <property type="component" value="Unassembled WGS sequence"/>
</dbReference>
<protein>
    <submittedName>
        <fullName evidence="1">Vacuolar protein-sorting-associated protein 27</fullName>
    </submittedName>
</protein>
<gene>
    <name evidence="1" type="primary">VPS27</name>
    <name evidence="1" type="ORF">QFC19_001393</name>
</gene>